<organism evidence="1 2">
    <name type="scientific">Hebeloma cylindrosporum</name>
    <dbReference type="NCBI Taxonomy" id="76867"/>
    <lineage>
        <taxon>Eukaryota</taxon>
        <taxon>Fungi</taxon>
        <taxon>Dikarya</taxon>
        <taxon>Basidiomycota</taxon>
        <taxon>Agaricomycotina</taxon>
        <taxon>Agaricomycetes</taxon>
        <taxon>Agaricomycetidae</taxon>
        <taxon>Agaricales</taxon>
        <taxon>Agaricineae</taxon>
        <taxon>Hymenogastraceae</taxon>
        <taxon>Hebeloma</taxon>
    </lineage>
</organism>
<name>A0A0C3BU43_HEBCY</name>
<reference evidence="2" key="2">
    <citation type="submission" date="2015-01" db="EMBL/GenBank/DDBJ databases">
        <title>Evolutionary Origins and Diversification of the Mycorrhizal Mutualists.</title>
        <authorList>
            <consortium name="DOE Joint Genome Institute"/>
            <consortium name="Mycorrhizal Genomics Consortium"/>
            <person name="Kohler A."/>
            <person name="Kuo A."/>
            <person name="Nagy L.G."/>
            <person name="Floudas D."/>
            <person name="Copeland A."/>
            <person name="Barry K.W."/>
            <person name="Cichocki N."/>
            <person name="Veneault-Fourrey C."/>
            <person name="LaButti K."/>
            <person name="Lindquist E.A."/>
            <person name="Lipzen A."/>
            <person name="Lundell T."/>
            <person name="Morin E."/>
            <person name="Murat C."/>
            <person name="Riley R."/>
            <person name="Ohm R."/>
            <person name="Sun H."/>
            <person name="Tunlid A."/>
            <person name="Henrissat B."/>
            <person name="Grigoriev I.V."/>
            <person name="Hibbett D.S."/>
            <person name="Martin F."/>
        </authorList>
    </citation>
    <scope>NUCLEOTIDE SEQUENCE [LARGE SCALE GENOMIC DNA]</scope>
    <source>
        <strain evidence="2">h7</strain>
    </source>
</reference>
<sequence length="174" mass="19883">MASWAPELYKYYVNQLRLLYEKHPELKHIFPTSIFAAVSYNFGPRTVCFKHTDFANLPFGWCTVTAFGAFDPKKGGHLILWDLGLVVEFPPGSTILLPSAVITRSNVRISRDETRYSFTQYTAGGLFRWVENKFQLQADYHASLSDEELAAAMKRNEDRWSFGLSLFAKLKSDA</sequence>
<proteinExistence type="predicted"/>
<accession>A0A0C3BU43</accession>
<dbReference type="Proteomes" id="UP000053424">
    <property type="component" value="Unassembled WGS sequence"/>
</dbReference>
<evidence type="ECO:0000313" key="1">
    <source>
        <dbReference type="EMBL" id="KIM34896.1"/>
    </source>
</evidence>
<reference evidence="1 2" key="1">
    <citation type="submission" date="2014-04" db="EMBL/GenBank/DDBJ databases">
        <authorList>
            <consortium name="DOE Joint Genome Institute"/>
            <person name="Kuo A."/>
            <person name="Gay G."/>
            <person name="Dore J."/>
            <person name="Kohler A."/>
            <person name="Nagy L.G."/>
            <person name="Floudas D."/>
            <person name="Copeland A."/>
            <person name="Barry K.W."/>
            <person name="Cichocki N."/>
            <person name="Veneault-Fourrey C."/>
            <person name="LaButti K."/>
            <person name="Lindquist E.A."/>
            <person name="Lipzen A."/>
            <person name="Lundell T."/>
            <person name="Morin E."/>
            <person name="Murat C."/>
            <person name="Sun H."/>
            <person name="Tunlid A."/>
            <person name="Henrissat B."/>
            <person name="Grigoriev I.V."/>
            <person name="Hibbett D.S."/>
            <person name="Martin F."/>
            <person name="Nordberg H.P."/>
            <person name="Cantor M.N."/>
            <person name="Hua S.X."/>
        </authorList>
    </citation>
    <scope>NUCLEOTIDE SEQUENCE [LARGE SCALE GENOMIC DNA]</scope>
    <source>
        <strain evidence="2">h7</strain>
    </source>
</reference>
<dbReference type="AlphaFoldDB" id="A0A0C3BU43"/>
<protein>
    <submittedName>
        <fullName evidence="1">Uncharacterized protein</fullName>
    </submittedName>
</protein>
<gene>
    <name evidence="1" type="ORF">M413DRAFT_32934</name>
</gene>
<dbReference type="EMBL" id="KN831846">
    <property type="protein sequence ID" value="KIM34896.1"/>
    <property type="molecule type" value="Genomic_DNA"/>
</dbReference>
<dbReference type="Gene3D" id="3.60.130.30">
    <property type="match status" value="1"/>
</dbReference>
<evidence type="ECO:0000313" key="2">
    <source>
        <dbReference type="Proteomes" id="UP000053424"/>
    </source>
</evidence>
<keyword evidence="2" id="KW-1185">Reference proteome</keyword>
<dbReference type="OrthoDB" id="3025143at2759"/>
<dbReference type="HOGENOM" id="CLU_031314_0_0_1"/>